<gene>
    <name evidence="2" type="ORF">Hamer_G022723</name>
</gene>
<feature type="compositionally biased region" description="Basic and acidic residues" evidence="1">
    <location>
        <begin position="97"/>
        <end position="115"/>
    </location>
</feature>
<comment type="caution">
    <text evidence="2">The sequence shown here is derived from an EMBL/GenBank/DDBJ whole genome shotgun (WGS) entry which is preliminary data.</text>
</comment>
<feature type="region of interest" description="Disordered" evidence="1">
    <location>
        <begin position="400"/>
        <end position="423"/>
    </location>
</feature>
<feature type="compositionally biased region" description="Acidic residues" evidence="1">
    <location>
        <begin position="474"/>
        <end position="485"/>
    </location>
</feature>
<feature type="region of interest" description="Disordered" evidence="1">
    <location>
        <begin position="236"/>
        <end position="264"/>
    </location>
</feature>
<sequence>MWGQRNGQGLTAWQLAERNHHEDIAALLKVETGVFPRPSGPSAFVPAHPLDLGAHPPDRSIRSSFRRAKILGRNTASVTGPGPTDPLPPPSQIYCSDCHRELDQGRRRSSRREDQNSEEEDTVSWEGGDTVSKRDVNETRKLSLEISVNHNVKSVIGLTPGPASQGATGFKSASSNKGATRPSSGLNKGATGPNSGLIKGATRPNSGLINIGATALGGEHIRRVTKVATSILTLQDTSNSPSASVTKHTTDDDSHNTKLTRTERGGAVRSIISWSRDIGNGERSRGEVGEASERSRVRSEPVRVGAPDAEERRVLEELMQGLSISASPGSGNEADTESLMEYEQLAVSGGEDKVEARMSGNNAKKITMSGVTITAAQPMPKIELSSSTRSLNRCIQHLVQEDTENRPEHRPPTPARPSLPTLLPGRLLDVSFNASVVSTKSEGRHAAPSRKVTFTAFPRSSSEPRSLTVSPRPDDDDDEIEEESSTDLLDSSTRSEGWDHLRGTRGRGPTFTSTEGHVVPLPPINRPRYIDASRGRGCVRGRSGITGCEENVLNVAKKTLEQLETVLAPKETAALPRTIPRNRTSHQIHLET</sequence>
<feature type="compositionally biased region" description="Basic and acidic residues" evidence="1">
    <location>
        <begin position="279"/>
        <end position="301"/>
    </location>
</feature>
<feature type="region of interest" description="Disordered" evidence="1">
    <location>
        <begin position="439"/>
        <end position="515"/>
    </location>
</feature>
<protein>
    <submittedName>
        <fullName evidence="2">Uncharacterized protein</fullName>
    </submittedName>
</protein>
<evidence type="ECO:0000313" key="2">
    <source>
        <dbReference type="EMBL" id="KAG7175593.1"/>
    </source>
</evidence>
<name>A0A8J5TN09_HOMAM</name>
<keyword evidence="3" id="KW-1185">Reference proteome</keyword>
<feature type="region of interest" description="Disordered" evidence="1">
    <location>
        <begin position="159"/>
        <end position="205"/>
    </location>
</feature>
<feature type="compositionally biased region" description="Polar residues" evidence="1">
    <location>
        <begin position="236"/>
        <end position="247"/>
    </location>
</feature>
<feature type="region of interest" description="Disordered" evidence="1">
    <location>
        <begin position="72"/>
        <end position="132"/>
    </location>
</feature>
<dbReference type="Proteomes" id="UP000747542">
    <property type="component" value="Unassembled WGS sequence"/>
</dbReference>
<organism evidence="2 3">
    <name type="scientific">Homarus americanus</name>
    <name type="common">American lobster</name>
    <dbReference type="NCBI Taxonomy" id="6706"/>
    <lineage>
        <taxon>Eukaryota</taxon>
        <taxon>Metazoa</taxon>
        <taxon>Ecdysozoa</taxon>
        <taxon>Arthropoda</taxon>
        <taxon>Crustacea</taxon>
        <taxon>Multicrustacea</taxon>
        <taxon>Malacostraca</taxon>
        <taxon>Eumalacostraca</taxon>
        <taxon>Eucarida</taxon>
        <taxon>Decapoda</taxon>
        <taxon>Pleocyemata</taxon>
        <taxon>Astacidea</taxon>
        <taxon>Nephropoidea</taxon>
        <taxon>Nephropidae</taxon>
        <taxon>Homarus</taxon>
    </lineage>
</organism>
<dbReference type="EMBL" id="JAHLQT010005387">
    <property type="protein sequence ID" value="KAG7175593.1"/>
    <property type="molecule type" value="Genomic_DNA"/>
</dbReference>
<feature type="compositionally biased region" description="Basic and acidic residues" evidence="1">
    <location>
        <begin position="400"/>
        <end position="411"/>
    </location>
</feature>
<reference evidence="2" key="1">
    <citation type="journal article" date="2021" name="Sci. Adv.">
        <title>The American lobster genome reveals insights on longevity, neural, and immune adaptations.</title>
        <authorList>
            <person name="Polinski J.M."/>
            <person name="Zimin A.V."/>
            <person name="Clark K.F."/>
            <person name="Kohn A.B."/>
            <person name="Sadowski N."/>
            <person name="Timp W."/>
            <person name="Ptitsyn A."/>
            <person name="Khanna P."/>
            <person name="Romanova D.Y."/>
            <person name="Williams P."/>
            <person name="Greenwood S.J."/>
            <person name="Moroz L.L."/>
            <person name="Walt D.R."/>
            <person name="Bodnar A.G."/>
        </authorList>
    </citation>
    <scope>NUCLEOTIDE SEQUENCE</scope>
    <source>
        <strain evidence="2">GMGI-L3</strain>
    </source>
</reference>
<feature type="region of interest" description="Disordered" evidence="1">
    <location>
        <begin position="278"/>
        <end position="304"/>
    </location>
</feature>
<proteinExistence type="predicted"/>
<feature type="compositionally biased region" description="Basic and acidic residues" evidence="1">
    <location>
        <begin position="248"/>
        <end position="264"/>
    </location>
</feature>
<evidence type="ECO:0000256" key="1">
    <source>
        <dbReference type="SAM" id="MobiDB-lite"/>
    </source>
</evidence>
<evidence type="ECO:0000313" key="3">
    <source>
        <dbReference type="Proteomes" id="UP000747542"/>
    </source>
</evidence>
<feature type="compositionally biased region" description="Polar residues" evidence="1">
    <location>
        <begin position="458"/>
        <end position="469"/>
    </location>
</feature>
<feature type="compositionally biased region" description="Low complexity" evidence="1">
    <location>
        <begin position="486"/>
        <end position="495"/>
    </location>
</feature>
<feature type="compositionally biased region" description="Polar residues" evidence="1">
    <location>
        <begin position="165"/>
        <end position="186"/>
    </location>
</feature>
<accession>A0A8J5TN09</accession>
<dbReference type="AlphaFoldDB" id="A0A8J5TN09"/>